<dbReference type="Proteomes" id="UP000502959">
    <property type="component" value="Segment"/>
</dbReference>
<sequence length="144" mass="16546">MINSESVEARFIETGDVVFLHGEWRLITRTWTDPRSPYNKVNSVLEGEDPKSIALSEKLNLSTKYYRRKRVQTSHVSFCAAIDEMVVLKRAIEQYDEANNLPSKVQLSNTNFEIDSSIIQRECHERMMASLNRLKNGLSGVKKP</sequence>
<protein>
    <submittedName>
        <fullName evidence="1">Uncharacterized protein</fullName>
    </submittedName>
</protein>
<reference evidence="1 2" key="1">
    <citation type="submission" date="2020-03" db="EMBL/GenBank/DDBJ databases">
        <title>Complete genome sequence of Pantoea agglomerans bacteriophage vB_PagM_SSEM1.</title>
        <authorList>
            <person name="Truncaite L."/>
            <person name="Alijosius L."/>
            <person name="Petrauskaite E."/>
            <person name="Simoliunas E."/>
        </authorList>
    </citation>
    <scope>NUCLEOTIDE SEQUENCE [LARGE SCALE GENOMIC DNA]</scope>
</reference>
<evidence type="ECO:0000313" key="1">
    <source>
        <dbReference type="EMBL" id="QIS79324.1"/>
    </source>
</evidence>
<name>A0A6H0D8D3_9CAUD</name>
<accession>A0A6H0D8D3</accession>
<gene>
    <name evidence="1" type="ORF">SSEM1_gp20</name>
</gene>
<evidence type="ECO:0000313" key="2">
    <source>
        <dbReference type="Proteomes" id="UP000502959"/>
    </source>
</evidence>
<keyword evidence="2" id="KW-1185">Reference proteome</keyword>
<proteinExistence type="predicted"/>
<organism evidence="1 2">
    <name type="scientific">Pantoea phage vB_PagM_SSEM1</name>
    <dbReference type="NCBI Taxonomy" id="2721760"/>
    <lineage>
        <taxon>Viruses</taxon>
        <taxon>Duplodnaviria</taxon>
        <taxon>Heunggongvirae</taxon>
        <taxon>Uroviricota</taxon>
        <taxon>Caudoviricetes</taxon>
        <taxon>Chaseviridae</taxon>
        <taxon>Cleopatravirinae</taxon>
        <taxon>Loessnervirus</taxon>
        <taxon>Loessnervirus SSEM1</taxon>
    </lineage>
</organism>
<dbReference type="EMBL" id="MT230534">
    <property type="protein sequence ID" value="QIS79324.1"/>
    <property type="molecule type" value="Genomic_DNA"/>
</dbReference>